<name>A0ABR1G158_AURAN</name>
<dbReference type="KEGG" id="aaf:AURANDRAFT_64913"/>
<accession>A0ABR1G158</accession>
<gene>
    <name evidence="1" type="ORF">SO694_00013468</name>
</gene>
<organism evidence="1 2">
    <name type="scientific">Aureococcus anophagefferens</name>
    <name type="common">Harmful bloom alga</name>
    <dbReference type="NCBI Taxonomy" id="44056"/>
    <lineage>
        <taxon>Eukaryota</taxon>
        <taxon>Sar</taxon>
        <taxon>Stramenopiles</taxon>
        <taxon>Ochrophyta</taxon>
        <taxon>Pelagophyceae</taxon>
        <taxon>Pelagomonadales</taxon>
        <taxon>Pelagomonadaceae</taxon>
        <taxon>Aureococcus</taxon>
    </lineage>
</organism>
<reference evidence="1 2" key="1">
    <citation type="submission" date="2024-03" db="EMBL/GenBank/DDBJ databases">
        <title>Aureococcus anophagefferens CCMP1851 and Kratosvirus quantuckense: Draft genome of a second virus-susceptible host strain in the model system.</title>
        <authorList>
            <person name="Chase E."/>
            <person name="Truchon A.R."/>
            <person name="Schepens W."/>
            <person name="Wilhelm S.W."/>
        </authorList>
    </citation>
    <scope>NUCLEOTIDE SEQUENCE [LARGE SCALE GENOMIC DNA]</scope>
    <source>
        <strain evidence="1 2">CCMP1851</strain>
    </source>
</reference>
<dbReference type="Proteomes" id="UP001363151">
    <property type="component" value="Unassembled WGS sequence"/>
</dbReference>
<evidence type="ECO:0000313" key="1">
    <source>
        <dbReference type="EMBL" id="KAK7242294.1"/>
    </source>
</evidence>
<protein>
    <submittedName>
        <fullName evidence="1">Uncharacterized protein</fullName>
    </submittedName>
</protein>
<proteinExistence type="predicted"/>
<sequence length="352" mass="37942">MAQPVLTAAALEEISAAIARPVGSKAHCASEFLKKEGLPPGLVEEMDGLTDETPMRFWIIDNSDSMRKKDGQHLEVAEDGSISSTPCSRWAELADTLRWHGAVAEELQAWTQFRLLNAAMGCQQNITVGAKKGVGLGSLEKLIGSEPVGETPLVAALKGVTAEIAKVSDALVKASKVAVVIIASDGEPSDGDVRDALFELQKLPVAVRVRLCTNSADVLGFWNKVDKTSAGGLDILDDVHNEAKEVAKGNNWLTYSLVLHHVREFGCTKKVLDLLDERSLQPAEIREFIVLLFGSHLNATLPDPGADMMGFIKATTDLLAAEPPIWNLTQKKKTAWIDLKRGRRGSASCALS</sequence>
<dbReference type="InterPro" id="IPR036465">
    <property type="entry name" value="vWFA_dom_sf"/>
</dbReference>
<evidence type="ECO:0000313" key="2">
    <source>
        <dbReference type="Proteomes" id="UP001363151"/>
    </source>
</evidence>
<dbReference type="EMBL" id="JBBJCI010000146">
    <property type="protein sequence ID" value="KAK7242294.1"/>
    <property type="molecule type" value="Genomic_DNA"/>
</dbReference>
<comment type="caution">
    <text evidence="1">The sequence shown here is derived from an EMBL/GenBank/DDBJ whole genome shotgun (WGS) entry which is preliminary data.</text>
</comment>
<keyword evidence="2" id="KW-1185">Reference proteome</keyword>
<dbReference type="Gene3D" id="3.40.50.410">
    <property type="entry name" value="von Willebrand factor, type A domain"/>
    <property type="match status" value="1"/>
</dbReference>